<dbReference type="EMBL" id="KZ772727">
    <property type="protein sequence ID" value="PTQ37764.1"/>
    <property type="molecule type" value="Genomic_DNA"/>
</dbReference>
<keyword evidence="2" id="KW-1185">Reference proteome</keyword>
<dbReference type="Proteomes" id="UP000244005">
    <property type="component" value="Unassembled WGS sequence"/>
</dbReference>
<protein>
    <submittedName>
        <fullName evidence="1">Uncharacterized protein</fullName>
    </submittedName>
</protein>
<gene>
    <name evidence="1" type="ORF">MARPO_0055s0043</name>
</gene>
<reference evidence="2" key="1">
    <citation type="journal article" date="2017" name="Cell">
        <title>Insights into land plant evolution garnered from the Marchantia polymorpha genome.</title>
        <authorList>
            <person name="Bowman J.L."/>
            <person name="Kohchi T."/>
            <person name="Yamato K.T."/>
            <person name="Jenkins J."/>
            <person name="Shu S."/>
            <person name="Ishizaki K."/>
            <person name="Yamaoka S."/>
            <person name="Nishihama R."/>
            <person name="Nakamura Y."/>
            <person name="Berger F."/>
            <person name="Adam C."/>
            <person name="Aki S.S."/>
            <person name="Althoff F."/>
            <person name="Araki T."/>
            <person name="Arteaga-Vazquez M.A."/>
            <person name="Balasubrmanian S."/>
            <person name="Barry K."/>
            <person name="Bauer D."/>
            <person name="Boehm C.R."/>
            <person name="Briginshaw L."/>
            <person name="Caballero-Perez J."/>
            <person name="Catarino B."/>
            <person name="Chen F."/>
            <person name="Chiyoda S."/>
            <person name="Chovatia M."/>
            <person name="Davies K.M."/>
            <person name="Delmans M."/>
            <person name="Demura T."/>
            <person name="Dierschke T."/>
            <person name="Dolan L."/>
            <person name="Dorantes-Acosta A.E."/>
            <person name="Eklund D.M."/>
            <person name="Florent S.N."/>
            <person name="Flores-Sandoval E."/>
            <person name="Fujiyama A."/>
            <person name="Fukuzawa H."/>
            <person name="Galik B."/>
            <person name="Grimanelli D."/>
            <person name="Grimwood J."/>
            <person name="Grossniklaus U."/>
            <person name="Hamada T."/>
            <person name="Haseloff J."/>
            <person name="Hetherington A.J."/>
            <person name="Higo A."/>
            <person name="Hirakawa Y."/>
            <person name="Hundley H.N."/>
            <person name="Ikeda Y."/>
            <person name="Inoue K."/>
            <person name="Inoue S.I."/>
            <person name="Ishida S."/>
            <person name="Jia Q."/>
            <person name="Kakita M."/>
            <person name="Kanazawa T."/>
            <person name="Kawai Y."/>
            <person name="Kawashima T."/>
            <person name="Kennedy M."/>
            <person name="Kinose K."/>
            <person name="Kinoshita T."/>
            <person name="Kohara Y."/>
            <person name="Koide E."/>
            <person name="Komatsu K."/>
            <person name="Kopischke S."/>
            <person name="Kubo M."/>
            <person name="Kyozuka J."/>
            <person name="Lagercrantz U."/>
            <person name="Lin S.S."/>
            <person name="Lindquist E."/>
            <person name="Lipzen A.M."/>
            <person name="Lu C.W."/>
            <person name="De Luna E."/>
            <person name="Martienssen R.A."/>
            <person name="Minamino N."/>
            <person name="Mizutani M."/>
            <person name="Mizutani M."/>
            <person name="Mochizuki N."/>
            <person name="Monte I."/>
            <person name="Mosher R."/>
            <person name="Nagasaki H."/>
            <person name="Nakagami H."/>
            <person name="Naramoto S."/>
            <person name="Nishitani K."/>
            <person name="Ohtani M."/>
            <person name="Okamoto T."/>
            <person name="Okumura M."/>
            <person name="Phillips J."/>
            <person name="Pollak B."/>
            <person name="Reinders A."/>
            <person name="Rovekamp M."/>
            <person name="Sano R."/>
            <person name="Sawa S."/>
            <person name="Schmid M.W."/>
            <person name="Shirakawa M."/>
            <person name="Solano R."/>
            <person name="Spunde A."/>
            <person name="Suetsugu N."/>
            <person name="Sugano S."/>
            <person name="Sugiyama A."/>
            <person name="Sun R."/>
            <person name="Suzuki Y."/>
            <person name="Takenaka M."/>
            <person name="Takezawa D."/>
            <person name="Tomogane H."/>
            <person name="Tsuzuki M."/>
            <person name="Ueda T."/>
            <person name="Umeda M."/>
            <person name="Ward J.M."/>
            <person name="Watanabe Y."/>
            <person name="Yazaki K."/>
            <person name="Yokoyama R."/>
            <person name="Yoshitake Y."/>
            <person name="Yotsui I."/>
            <person name="Zachgo S."/>
            <person name="Schmutz J."/>
        </authorList>
    </citation>
    <scope>NUCLEOTIDE SEQUENCE [LARGE SCALE GENOMIC DNA]</scope>
    <source>
        <strain evidence="2">Tak-1</strain>
    </source>
</reference>
<name>A0A2R6WV85_MARPO</name>
<organism evidence="1 2">
    <name type="scientific">Marchantia polymorpha</name>
    <name type="common">Common liverwort</name>
    <name type="synonym">Marchantia aquatica</name>
    <dbReference type="NCBI Taxonomy" id="3197"/>
    <lineage>
        <taxon>Eukaryota</taxon>
        <taxon>Viridiplantae</taxon>
        <taxon>Streptophyta</taxon>
        <taxon>Embryophyta</taxon>
        <taxon>Marchantiophyta</taxon>
        <taxon>Marchantiopsida</taxon>
        <taxon>Marchantiidae</taxon>
        <taxon>Marchantiales</taxon>
        <taxon>Marchantiaceae</taxon>
        <taxon>Marchantia</taxon>
    </lineage>
</organism>
<proteinExistence type="predicted"/>
<evidence type="ECO:0000313" key="1">
    <source>
        <dbReference type="EMBL" id="PTQ37764.1"/>
    </source>
</evidence>
<dbReference type="AlphaFoldDB" id="A0A2R6WV85"/>
<evidence type="ECO:0000313" key="2">
    <source>
        <dbReference type="Proteomes" id="UP000244005"/>
    </source>
</evidence>
<accession>A0A2R6WV85</accession>
<sequence>MRAERTRPRAEDRHSTFASVRVRTVHANRLAGAGCALQRHRNPTLSNRPRIEFAAGLRARSRAMAPLSLSPDSHARTHPGRGLWLRHHRSIELRLASVEFSNERSPWPLISQSVADLPAAQSASTTRLNAGQQF</sequence>